<dbReference type="GO" id="GO:0008270">
    <property type="term" value="F:zinc ion binding"/>
    <property type="evidence" value="ECO:0007669"/>
    <property type="project" value="UniProtKB-KW"/>
</dbReference>
<name>A0A9P6IMQ9_9FUNG</name>
<dbReference type="PROSITE" id="PS00028">
    <property type="entry name" value="ZINC_FINGER_C2H2_1"/>
    <property type="match status" value="2"/>
</dbReference>
<keyword evidence="8" id="KW-1185">Reference proteome</keyword>
<dbReference type="GO" id="GO:0000978">
    <property type="term" value="F:RNA polymerase II cis-regulatory region sequence-specific DNA binding"/>
    <property type="evidence" value="ECO:0007669"/>
    <property type="project" value="TreeGrafter"/>
</dbReference>
<proteinExistence type="predicted"/>
<dbReference type="SUPFAM" id="SSF57667">
    <property type="entry name" value="beta-beta-alpha zinc fingers"/>
    <property type="match status" value="2"/>
</dbReference>
<dbReference type="PANTHER" id="PTHR19818">
    <property type="entry name" value="ZINC FINGER PROTEIN ZIC AND GLI"/>
    <property type="match status" value="1"/>
</dbReference>
<dbReference type="InterPro" id="IPR013087">
    <property type="entry name" value="Znf_C2H2_type"/>
</dbReference>
<gene>
    <name evidence="7" type="ORF">BGZ65_010020</name>
</gene>
<evidence type="ECO:0000256" key="3">
    <source>
        <dbReference type="ARBA" id="ARBA00022771"/>
    </source>
</evidence>
<dbReference type="Pfam" id="PF00096">
    <property type="entry name" value="zf-C2H2"/>
    <property type="match status" value="1"/>
</dbReference>
<organism evidence="7 8">
    <name type="scientific">Modicella reniformis</name>
    <dbReference type="NCBI Taxonomy" id="1440133"/>
    <lineage>
        <taxon>Eukaryota</taxon>
        <taxon>Fungi</taxon>
        <taxon>Fungi incertae sedis</taxon>
        <taxon>Mucoromycota</taxon>
        <taxon>Mortierellomycotina</taxon>
        <taxon>Mortierellomycetes</taxon>
        <taxon>Mortierellales</taxon>
        <taxon>Mortierellaceae</taxon>
        <taxon>Modicella</taxon>
    </lineage>
</organism>
<dbReference type="InterPro" id="IPR036236">
    <property type="entry name" value="Znf_C2H2_sf"/>
</dbReference>
<evidence type="ECO:0000313" key="8">
    <source>
        <dbReference type="Proteomes" id="UP000749646"/>
    </source>
</evidence>
<dbReference type="PROSITE" id="PS50157">
    <property type="entry name" value="ZINC_FINGER_C2H2_2"/>
    <property type="match status" value="2"/>
</dbReference>
<comment type="caution">
    <text evidence="7">The sequence shown here is derived from an EMBL/GenBank/DDBJ whole genome shotgun (WGS) entry which is preliminary data.</text>
</comment>
<dbReference type="AlphaFoldDB" id="A0A9P6IMQ9"/>
<dbReference type="PANTHER" id="PTHR19818:SF139">
    <property type="entry name" value="PAIR-RULE PROTEIN ODD-PAIRED"/>
    <property type="match status" value="1"/>
</dbReference>
<dbReference type="OrthoDB" id="8922241at2759"/>
<dbReference type="EMBL" id="JAAAHW010009518">
    <property type="protein sequence ID" value="KAF9939622.1"/>
    <property type="molecule type" value="Genomic_DNA"/>
</dbReference>
<sequence>MRRAETPMTPEIFQCDVCTKEFTRRYNYAQHYKTHSPDKEFICHEQGCTSAFHRKADLERHRLRHTGELPIKCLFCDAAFRRVEAQKRHCLQEHREVYNQEQEIKRLNKANRRTFRKARRLL</sequence>
<feature type="domain" description="C2H2-type" evidence="6">
    <location>
        <begin position="41"/>
        <end position="70"/>
    </location>
</feature>
<dbReference type="GO" id="GO:0005634">
    <property type="term" value="C:nucleus"/>
    <property type="evidence" value="ECO:0007669"/>
    <property type="project" value="UniProtKB-ARBA"/>
</dbReference>
<keyword evidence="3 5" id="KW-0863">Zinc-finger</keyword>
<evidence type="ECO:0000259" key="6">
    <source>
        <dbReference type="PROSITE" id="PS50157"/>
    </source>
</evidence>
<keyword evidence="1" id="KW-0479">Metal-binding</keyword>
<evidence type="ECO:0000313" key="7">
    <source>
        <dbReference type="EMBL" id="KAF9939622.1"/>
    </source>
</evidence>
<protein>
    <recommendedName>
        <fullName evidence="6">C2H2-type domain-containing protein</fullName>
    </recommendedName>
</protein>
<evidence type="ECO:0000256" key="1">
    <source>
        <dbReference type="ARBA" id="ARBA00022723"/>
    </source>
</evidence>
<keyword evidence="2" id="KW-0677">Repeat</keyword>
<dbReference type="GO" id="GO:0000981">
    <property type="term" value="F:DNA-binding transcription factor activity, RNA polymerase II-specific"/>
    <property type="evidence" value="ECO:0007669"/>
    <property type="project" value="TreeGrafter"/>
</dbReference>
<keyword evidence="4" id="KW-0862">Zinc</keyword>
<dbReference type="InterPro" id="IPR050329">
    <property type="entry name" value="GLI_C2H2-zinc-finger"/>
</dbReference>
<evidence type="ECO:0000256" key="4">
    <source>
        <dbReference type="ARBA" id="ARBA00022833"/>
    </source>
</evidence>
<accession>A0A9P6IMQ9</accession>
<dbReference type="Gene3D" id="3.30.160.60">
    <property type="entry name" value="Classic Zinc Finger"/>
    <property type="match status" value="3"/>
</dbReference>
<evidence type="ECO:0000256" key="2">
    <source>
        <dbReference type="ARBA" id="ARBA00022737"/>
    </source>
</evidence>
<dbReference type="Proteomes" id="UP000749646">
    <property type="component" value="Unassembled WGS sequence"/>
</dbReference>
<feature type="domain" description="C2H2-type" evidence="6">
    <location>
        <begin position="13"/>
        <end position="40"/>
    </location>
</feature>
<dbReference type="GO" id="GO:0045944">
    <property type="term" value="P:positive regulation of transcription by RNA polymerase II"/>
    <property type="evidence" value="ECO:0007669"/>
    <property type="project" value="UniProtKB-ARBA"/>
</dbReference>
<dbReference type="SMART" id="SM00355">
    <property type="entry name" value="ZnF_C2H2"/>
    <property type="match status" value="3"/>
</dbReference>
<reference evidence="7" key="1">
    <citation type="journal article" date="2020" name="Fungal Divers.">
        <title>Resolving the Mortierellaceae phylogeny through synthesis of multi-gene phylogenetics and phylogenomics.</title>
        <authorList>
            <person name="Vandepol N."/>
            <person name="Liber J."/>
            <person name="Desiro A."/>
            <person name="Na H."/>
            <person name="Kennedy M."/>
            <person name="Barry K."/>
            <person name="Grigoriev I.V."/>
            <person name="Miller A.N."/>
            <person name="O'Donnell K."/>
            <person name="Stajich J.E."/>
            <person name="Bonito G."/>
        </authorList>
    </citation>
    <scope>NUCLEOTIDE SEQUENCE</scope>
    <source>
        <strain evidence="7">MES-2147</strain>
    </source>
</reference>
<evidence type="ECO:0000256" key="5">
    <source>
        <dbReference type="PROSITE-ProRule" id="PRU00042"/>
    </source>
</evidence>